<comment type="caution">
    <text evidence="2">The sequence shown here is derived from an EMBL/GenBank/DDBJ whole genome shotgun (WGS) entry which is preliminary data.</text>
</comment>
<feature type="transmembrane region" description="Helical" evidence="1">
    <location>
        <begin position="43"/>
        <end position="65"/>
    </location>
</feature>
<dbReference type="EMBL" id="DULP01000228">
    <property type="protein sequence ID" value="HHW35275.1"/>
    <property type="molecule type" value="Genomic_DNA"/>
</dbReference>
<evidence type="ECO:0000313" key="2">
    <source>
        <dbReference type="EMBL" id="HHW35275.1"/>
    </source>
</evidence>
<dbReference type="RefSeq" id="WP_303731223.1">
    <property type="nucleotide sequence ID" value="NZ_DULP01000228.1"/>
</dbReference>
<accession>A0A832PQ61</accession>
<dbReference type="InterPro" id="IPR008407">
    <property type="entry name" value="Brnchd-chn_aa_trnsp_AzlD"/>
</dbReference>
<keyword evidence="1" id="KW-0472">Membrane</keyword>
<evidence type="ECO:0000256" key="1">
    <source>
        <dbReference type="SAM" id="Phobius"/>
    </source>
</evidence>
<gene>
    <name evidence="2" type="ORF">GXX24_14220</name>
</gene>
<dbReference type="Pfam" id="PF05437">
    <property type="entry name" value="AzlD"/>
    <property type="match status" value="1"/>
</dbReference>
<protein>
    <submittedName>
        <fullName evidence="2">AzlD domain-containing protein</fullName>
    </submittedName>
</protein>
<evidence type="ECO:0000313" key="3">
    <source>
        <dbReference type="Proteomes" id="UP000580830"/>
    </source>
</evidence>
<organism evidence="2 3">
    <name type="scientific">Paracoccus solventivorans</name>
    <dbReference type="NCBI Taxonomy" id="53463"/>
    <lineage>
        <taxon>Bacteria</taxon>
        <taxon>Pseudomonadati</taxon>
        <taxon>Pseudomonadota</taxon>
        <taxon>Alphaproteobacteria</taxon>
        <taxon>Rhodobacterales</taxon>
        <taxon>Paracoccaceae</taxon>
        <taxon>Paracoccus</taxon>
    </lineage>
</organism>
<feature type="transmembrane region" description="Helical" evidence="1">
    <location>
        <begin position="7"/>
        <end position="31"/>
    </location>
</feature>
<sequence>MSGYSDAAIWFVILALGVGTFLLRWSFLGAAGRRPVPEWAGRWLRYTAVAVLPALVAPLVIWPPATGGTPDPMRLG</sequence>
<reference evidence="2 3" key="1">
    <citation type="journal article" date="2020" name="Biotechnol. Biofuels">
        <title>New insights from the biogas microbiome by comprehensive genome-resolved metagenomics of nearly 1600 species originating from multiple anaerobic digesters.</title>
        <authorList>
            <person name="Campanaro S."/>
            <person name="Treu L."/>
            <person name="Rodriguez-R L.M."/>
            <person name="Kovalovszki A."/>
            <person name="Ziels R.M."/>
            <person name="Maus I."/>
            <person name="Zhu X."/>
            <person name="Kougias P.G."/>
            <person name="Basile A."/>
            <person name="Luo G."/>
            <person name="Schluter A."/>
            <person name="Konstantinidis K.T."/>
            <person name="Angelidaki I."/>
        </authorList>
    </citation>
    <scope>NUCLEOTIDE SEQUENCE [LARGE SCALE GENOMIC DNA]</scope>
    <source>
        <strain evidence="2">AS04akNAM_125</strain>
    </source>
</reference>
<dbReference type="Proteomes" id="UP000580830">
    <property type="component" value="Unassembled WGS sequence"/>
</dbReference>
<name>A0A832PQ61_9RHOB</name>
<keyword evidence="1" id="KW-0812">Transmembrane</keyword>
<proteinExistence type="predicted"/>
<keyword evidence="1" id="KW-1133">Transmembrane helix</keyword>
<dbReference type="AlphaFoldDB" id="A0A832PQ61"/>
<feature type="non-terminal residue" evidence="2">
    <location>
        <position position="76"/>
    </location>
</feature>